<sequence>MKNKRQQKKLLMKFPFREMLLLAFFLMITIAGFAQSKTVTGIVIDKTGETVIGASVLIKGTTTGVITNLDGSFTLQDVPTNGIIQVSFVGYKTVSIPVKGQSAIKVVLEEDNETLDEVVVVGYGVQKKSDLTGSVMQVKTKDITSVTANNPIQALQGRVTGVSVVTNSRPGKSPTLRIRGNGSISAGNDPLYVVDGFPLMNGSLNEINANDIASMEVLKDASATAIYGSRGSNGVIMITTKTGGKDSKTLSINANYGFQMPGRLIDTMSHEQFVDYINSAFMNSKGITVYNEENPAPNIHTDWQRESINSCKPVQDYSLSLDGTSGDTQYMLSGGIYLQDGLLPSSEFDKYTFRTNVQHKFNNFLKLGTHMQYSYTESNMADLEGAAALNGIWRDGWPTLPVYREDGSFAVPKDNPAISTLFGDGAYWNPVANYREVTNKSSVSRLLGDVYAEFQLAKGLTFKTNFGLDIANKRDYNYTTSKITTSTGYGKGGNGYTKMMSRITENILSYANTWGDHRFTATGVYSWQNYMYEDLSISGNGFINDETGAWDMGQASRETVDYGSDKYENSLISWTGRLTYAYKDRYLLTATARYDGSSRFGMNNKWGFFPSIGLAWRVSEERFLSGNKIITSLKLRGSFGVTGNQEIGNYKSLAQLKMDNYIYNDGELQGFYETIGNPDLKWERANQFDLGLDLSLLNRIHITADYYNRITSDLLYNVPIPSTSGFSTMLSNIGSVLNKGWELSITGNVVDMNDFKVDATINLSRNKNKIKELYNNVQSITQKAGLGLSTYLKVGESLNSRYALLADGIIRTEEQLAAYRKIEGTAKLGDEMYKDLDGDNQITVKDQVNIGTTDPKLIYGVGLNVQYKKVGLSILGNGAHDFVGGTSYLQISENQLNASTIGVPSRYAYEQMWSPSNPNGSYPAAGASNSHESDRINSGWYYFVLKSIALNYDFGKNPFKTIKGIKGLSASLNLQNFVTFSNQRGYNPENGDTAYPWIKTVSISVNAKF</sequence>
<evidence type="ECO:0000256" key="3">
    <source>
        <dbReference type="ARBA" id="ARBA00022452"/>
    </source>
</evidence>
<keyword evidence="4 10" id="KW-0812">Transmembrane</keyword>
<dbReference type="Gene3D" id="2.170.130.10">
    <property type="entry name" value="TonB-dependent receptor, plug domain"/>
    <property type="match status" value="1"/>
</dbReference>
<evidence type="ECO:0000256" key="6">
    <source>
        <dbReference type="ARBA" id="ARBA00023077"/>
    </source>
</evidence>
<accession>A0AB37M8A4</accession>
<organism evidence="14 15">
    <name type="scientific">Bacteroides intestinalis</name>
    <dbReference type="NCBI Taxonomy" id="329854"/>
    <lineage>
        <taxon>Bacteria</taxon>
        <taxon>Pseudomonadati</taxon>
        <taxon>Bacteroidota</taxon>
        <taxon>Bacteroidia</taxon>
        <taxon>Bacteroidales</taxon>
        <taxon>Bacteroidaceae</taxon>
        <taxon>Bacteroides</taxon>
    </lineage>
</organism>
<dbReference type="InterPro" id="IPR023997">
    <property type="entry name" value="TonB-dep_OMP_SusC/RagA_CS"/>
</dbReference>
<evidence type="ECO:0000259" key="13">
    <source>
        <dbReference type="Pfam" id="PF07715"/>
    </source>
</evidence>
<dbReference type="InterPro" id="IPR037066">
    <property type="entry name" value="Plug_dom_sf"/>
</dbReference>
<keyword evidence="7 10" id="KW-0472">Membrane</keyword>
<dbReference type="InterPro" id="IPR039426">
    <property type="entry name" value="TonB-dep_rcpt-like"/>
</dbReference>
<evidence type="ECO:0000256" key="7">
    <source>
        <dbReference type="ARBA" id="ARBA00023136"/>
    </source>
</evidence>
<comment type="similarity">
    <text evidence="10 11">Belongs to the TonB-dependent receptor family.</text>
</comment>
<dbReference type="Pfam" id="PF07715">
    <property type="entry name" value="Plug"/>
    <property type="match status" value="1"/>
</dbReference>
<dbReference type="Pfam" id="PF00593">
    <property type="entry name" value="TonB_dep_Rec_b-barrel"/>
    <property type="match status" value="1"/>
</dbReference>
<dbReference type="NCBIfam" id="TIGR04057">
    <property type="entry name" value="SusC_RagA_signa"/>
    <property type="match status" value="1"/>
</dbReference>
<keyword evidence="6 11" id="KW-0798">TonB box</keyword>
<dbReference type="EMBL" id="QRQM01000029">
    <property type="protein sequence ID" value="RHN03593.1"/>
    <property type="molecule type" value="Genomic_DNA"/>
</dbReference>
<evidence type="ECO:0000256" key="4">
    <source>
        <dbReference type="ARBA" id="ARBA00022692"/>
    </source>
</evidence>
<comment type="subcellular location">
    <subcellularLocation>
        <location evidence="1 10">Cell outer membrane</location>
        <topology evidence="1 10">Multi-pass membrane protein</topology>
    </subcellularLocation>
</comment>
<dbReference type="GO" id="GO:0015344">
    <property type="term" value="F:siderophore uptake transmembrane transporter activity"/>
    <property type="evidence" value="ECO:0007669"/>
    <property type="project" value="TreeGrafter"/>
</dbReference>
<dbReference type="GO" id="GO:0009279">
    <property type="term" value="C:cell outer membrane"/>
    <property type="evidence" value="ECO:0007669"/>
    <property type="project" value="UniProtKB-SubCell"/>
</dbReference>
<dbReference type="AlphaFoldDB" id="A0AB37M8A4"/>
<feature type="domain" description="TonB-dependent receptor-like beta-barrel" evidence="12">
    <location>
        <begin position="408"/>
        <end position="771"/>
    </location>
</feature>
<evidence type="ECO:0000256" key="1">
    <source>
        <dbReference type="ARBA" id="ARBA00004571"/>
    </source>
</evidence>
<keyword evidence="3 10" id="KW-1134">Transmembrane beta strand</keyword>
<evidence type="ECO:0000313" key="15">
    <source>
        <dbReference type="Proteomes" id="UP000286003"/>
    </source>
</evidence>
<dbReference type="SUPFAM" id="SSF49464">
    <property type="entry name" value="Carboxypeptidase regulatory domain-like"/>
    <property type="match status" value="1"/>
</dbReference>
<dbReference type="PANTHER" id="PTHR30069:SF29">
    <property type="entry name" value="HEMOGLOBIN AND HEMOGLOBIN-HAPTOGLOBIN-BINDING PROTEIN 1-RELATED"/>
    <property type="match status" value="1"/>
</dbReference>
<evidence type="ECO:0000256" key="5">
    <source>
        <dbReference type="ARBA" id="ARBA00022729"/>
    </source>
</evidence>
<comment type="caution">
    <text evidence="14">The sequence shown here is derived from an EMBL/GenBank/DDBJ whole genome shotgun (WGS) entry which is preliminary data.</text>
</comment>
<dbReference type="InterPro" id="IPR036942">
    <property type="entry name" value="Beta-barrel_TonB_sf"/>
</dbReference>
<name>A0AB37M8A4_9BACE</name>
<reference evidence="14 15" key="1">
    <citation type="submission" date="2018-08" db="EMBL/GenBank/DDBJ databases">
        <title>A genome reference for cultivated species of the human gut microbiota.</title>
        <authorList>
            <person name="Zou Y."/>
            <person name="Xue W."/>
            <person name="Luo G."/>
        </authorList>
    </citation>
    <scope>NUCLEOTIDE SEQUENCE [LARGE SCALE GENOMIC DNA]</scope>
    <source>
        <strain evidence="14 15">AF31-23</strain>
    </source>
</reference>
<dbReference type="GO" id="GO:0044718">
    <property type="term" value="P:siderophore transmembrane transport"/>
    <property type="evidence" value="ECO:0007669"/>
    <property type="project" value="TreeGrafter"/>
</dbReference>
<gene>
    <name evidence="14" type="ORF">DWZ32_19960</name>
</gene>
<evidence type="ECO:0000256" key="8">
    <source>
        <dbReference type="ARBA" id="ARBA00023170"/>
    </source>
</evidence>
<dbReference type="FunFam" id="2.170.130.10:FF:000008">
    <property type="entry name" value="SusC/RagA family TonB-linked outer membrane protein"/>
    <property type="match status" value="1"/>
</dbReference>
<protein>
    <submittedName>
        <fullName evidence="14">TonB-dependent receptor</fullName>
    </submittedName>
</protein>
<feature type="domain" description="TonB-dependent receptor plug" evidence="13">
    <location>
        <begin position="128"/>
        <end position="235"/>
    </location>
</feature>
<dbReference type="InterPro" id="IPR000531">
    <property type="entry name" value="Beta-barrel_TonB"/>
</dbReference>
<dbReference type="Pfam" id="PF13715">
    <property type="entry name" value="CarbopepD_reg_2"/>
    <property type="match status" value="1"/>
</dbReference>
<keyword evidence="5" id="KW-0732">Signal</keyword>
<evidence type="ECO:0000256" key="9">
    <source>
        <dbReference type="ARBA" id="ARBA00023237"/>
    </source>
</evidence>
<dbReference type="RefSeq" id="WP_118423800.1">
    <property type="nucleotide sequence ID" value="NZ_JAQCXL010000029.1"/>
</dbReference>
<dbReference type="InterPro" id="IPR023996">
    <property type="entry name" value="TonB-dep_OMP_SusC/RagA"/>
</dbReference>
<dbReference type="Gene3D" id="2.60.40.1120">
    <property type="entry name" value="Carboxypeptidase-like, regulatory domain"/>
    <property type="match status" value="1"/>
</dbReference>
<keyword evidence="2 10" id="KW-0813">Transport</keyword>
<dbReference type="Proteomes" id="UP000286003">
    <property type="component" value="Unassembled WGS sequence"/>
</dbReference>
<keyword evidence="8 14" id="KW-0675">Receptor</keyword>
<evidence type="ECO:0000256" key="11">
    <source>
        <dbReference type="RuleBase" id="RU003357"/>
    </source>
</evidence>
<dbReference type="Gene3D" id="2.40.170.20">
    <property type="entry name" value="TonB-dependent receptor, beta-barrel domain"/>
    <property type="match status" value="1"/>
</dbReference>
<dbReference type="NCBIfam" id="TIGR04056">
    <property type="entry name" value="OMP_RagA_SusC"/>
    <property type="match status" value="1"/>
</dbReference>
<keyword evidence="9 10" id="KW-0998">Cell outer membrane</keyword>
<evidence type="ECO:0000313" key="14">
    <source>
        <dbReference type="EMBL" id="RHN03593.1"/>
    </source>
</evidence>
<dbReference type="PROSITE" id="PS52016">
    <property type="entry name" value="TONB_DEPENDENT_REC_3"/>
    <property type="match status" value="1"/>
</dbReference>
<dbReference type="SUPFAM" id="SSF56935">
    <property type="entry name" value="Porins"/>
    <property type="match status" value="1"/>
</dbReference>
<dbReference type="InterPro" id="IPR012910">
    <property type="entry name" value="Plug_dom"/>
</dbReference>
<dbReference type="InterPro" id="IPR008969">
    <property type="entry name" value="CarboxyPept-like_regulatory"/>
</dbReference>
<evidence type="ECO:0000256" key="2">
    <source>
        <dbReference type="ARBA" id="ARBA00022448"/>
    </source>
</evidence>
<dbReference type="PANTHER" id="PTHR30069">
    <property type="entry name" value="TONB-DEPENDENT OUTER MEMBRANE RECEPTOR"/>
    <property type="match status" value="1"/>
</dbReference>
<proteinExistence type="inferred from homology"/>
<dbReference type="FunFam" id="2.60.40.1120:FF:000003">
    <property type="entry name" value="Outer membrane protein Omp121"/>
    <property type="match status" value="1"/>
</dbReference>
<evidence type="ECO:0000256" key="10">
    <source>
        <dbReference type="PROSITE-ProRule" id="PRU01360"/>
    </source>
</evidence>
<evidence type="ECO:0000259" key="12">
    <source>
        <dbReference type="Pfam" id="PF00593"/>
    </source>
</evidence>